<dbReference type="PANTHER" id="PTHR28004:SF2">
    <property type="entry name" value="D-SERINE DEHYDRATASE"/>
    <property type="match status" value="1"/>
</dbReference>
<proteinExistence type="predicted"/>
<dbReference type="GO" id="GO:0008784">
    <property type="term" value="F:alanine racemase activity"/>
    <property type="evidence" value="ECO:0007669"/>
    <property type="project" value="UniProtKB-EC"/>
</dbReference>
<dbReference type="EMBL" id="JAQQXR010000018">
    <property type="protein sequence ID" value="MDC8760798.1"/>
    <property type="molecule type" value="Genomic_DNA"/>
</dbReference>
<dbReference type="Proteomes" id="UP001221208">
    <property type="component" value="Unassembled WGS sequence"/>
</dbReference>
<dbReference type="PANTHER" id="PTHR28004">
    <property type="entry name" value="ZGC:162816-RELATED"/>
    <property type="match status" value="1"/>
</dbReference>
<evidence type="ECO:0000259" key="2">
    <source>
        <dbReference type="Pfam" id="PF01168"/>
    </source>
</evidence>
<dbReference type="RefSeq" id="WP_273674789.1">
    <property type="nucleotide sequence ID" value="NZ_JAQQXR010000018.1"/>
</dbReference>
<keyword evidence="4" id="KW-1185">Reference proteome</keyword>
<dbReference type="InterPro" id="IPR051466">
    <property type="entry name" value="D-amino_acid_metab_enzyme"/>
</dbReference>
<dbReference type="EC" id="5.1.1.1" evidence="3"/>
<organism evidence="3 4">
    <name type="scientific">Janthinobacterium fluminis</name>
    <dbReference type="NCBI Taxonomy" id="2987524"/>
    <lineage>
        <taxon>Bacteria</taxon>
        <taxon>Pseudomonadati</taxon>
        <taxon>Pseudomonadota</taxon>
        <taxon>Betaproteobacteria</taxon>
        <taxon>Burkholderiales</taxon>
        <taxon>Oxalobacteraceae</taxon>
        <taxon>Janthinobacterium</taxon>
    </lineage>
</organism>
<comment type="caution">
    <text evidence="3">The sequence shown here is derived from an EMBL/GenBank/DDBJ whole genome shotgun (WGS) entry which is preliminary data.</text>
</comment>
<gene>
    <name evidence="3" type="ORF">OIK44_24740</name>
</gene>
<feature type="signal peptide" evidence="1">
    <location>
        <begin position="1"/>
        <end position="28"/>
    </location>
</feature>
<dbReference type="PROSITE" id="PS51318">
    <property type="entry name" value="TAT"/>
    <property type="match status" value="1"/>
</dbReference>
<keyword evidence="3" id="KW-0413">Isomerase</keyword>
<evidence type="ECO:0000313" key="4">
    <source>
        <dbReference type="Proteomes" id="UP001221208"/>
    </source>
</evidence>
<evidence type="ECO:0000256" key="1">
    <source>
        <dbReference type="SAM" id="SignalP"/>
    </source>
</evidence>
<dbReference type="InterPro" id="IPR029066">
    <property type="entry name" value="PLP-binding_barrel"/>
</dbReference>
<accession>A0ABT5K8M7</accession>
<dbReference type="InterPro" id="IPR006311">
    <property type="entry name" value="TAT_signal"/>
</dbReference>
<feature type="chain" id="PRO_5045447685" evidence="1">
    <location>
        <begin position="29"/>
        <end position="419"/>
    </location>
</feature>
<dbReference type="Gene3D" id="3.20.20.10">
    <property type="entry name" value="Alanine racemase"/>
    <property type="match status" value="1"/>
</dbReference>
<dbReference type="SUPFAM" id="SSF51419">
    <property type="entry name" value="PLP-binding barrel"/>
    <property type="match status" value="1"/>
</dbReference>
<reference evidence="3 4" key="1">
    <citation type="submission" date="2022-10" db="EMBL/GenBank/DDBJ databases">
        <title>Janthinobacterium sp. hw3 Genome sequencing.</title>
        <authorList>
            <person name="Park S."/>
        </authorList>
    </citation>
    <scope>NUCLEOTIDE SEQUENCE [LARGE SCALE GENOMIC DNA]</scope>
    <source>
        <strain evidence="4">hw3</strain>
    </source>
</reference>
<evidence type="ECO:0000313" key="3">
    <source>
        <dbReference type="EMBL" id="MDC8760798.1"/>
    </source>
</evidence>
<name>A0ABT5K8M7_9BURK</name>
<feature type="domain" description="Alanine racemase N-terminal" evidence="2">
    <location>
        <begin position="54"/>
        <end position="282"/>
    </location>
</feature>
<dbReference type="Pfam" id="PF01168">
    <property type="entry name" value="Ala_racemase_N"/>
    <property type="match status" value="1"/>
</dbReference>
<keyword evidence="1" id="KW-0732">Signal</keyword>
<protein>
    <submittedName>
        <fullName evidence="3">Alanine racemase</fullName>
        <ecNumber evidence="3">5.1.1.1</ecNumber>
    </submittedName>
</protein>
<sequence length="419" mass="44983">MRRRHLLLAGAGLGAAALLALRPGAAGAPHAAYFQRLATALKRAGVNTPSIVVDHAILRQNTAQLLRNLDGKLALRSVVKSLPSLPLLQELMRQSGSDKTMLFSLPQLIALAPHSPDILLGKPMPVAAAAQFYQRAGAPAPGRRVQWLIDTPRRLAQYRELARGAGLTLELNLEIDVGLHRGGLASRQDMAECAQLIRSEPRLRYSGLMGYDAHIAKLPDVGTLQADALAYAQAQYAGCAAFMRERLGAPVAPPTYNTAGSPTYRLYGGGGVQNEVAIGSALLKPGDFDTPLLADLQPACWIATPVLKALPQFQMPRGVEWLGAFARGWDANQRHAYFIYGGNWLADPVSPAGLAASRLYGASSNQQLLLGSGLQGLQADDYVFFRPRQSETVLQQFGPLAVYQSGQIAQFWEPLPASG</sequence>
<dbReference type="InterPro" id="IPR001608">
    <property type="entry name" value="Ala_racemase_N"/>
</dbReference>